<dbReference type="GO" id="GO:0005615">
    <property type="term" value="C:extracellular space"/>
    <property type="evidence" value="ECO:0007669"/>
    <property type="project" value="TreeGrafter"/>
</dbReference>
<evidence type="ECO:0008006" key="17">
    <source>
        <dbReference type="Google" id="ProtNLM"/>
    </source>
</evidence>
<feature type="transmembrane region" description="Helical" evidence="11">
    <location>
        <begin position="472"/>
        <end position="492"/>
    </location>
</feature>
<dbReference type="PROSITE" id="PS50261">
    <property type="entry name" value="G_PROTEIN_RECEP_F2_4"/>
    <property type="match status" value="1"/>
</dbReference>
<dbReference type="InterPro" id="IPR000539">
    <property type="entry name" value="Frizzled/Smoothened_7TM"/>
</dbReference>
<feature type="transmembrane region" description="Helical" evidence="11">
    <location>
        <begin position="397"/>
        <end position="416"/>
    </location>
</feature>
<comment type="subcellular location">
    <subcellularLocation>
        <location evidence="1">Membrane</location>
        <topology evidence="1">Multi-pass membrane protein</topology>
    </subcellularLocation>
</comment>
<feature type="compositionally biased region" description="Acidic residues" evidence="10">
    <location>
        <begin position="184"/>
        <end position="194"/>
    </location>
</feature>
<dbReference type="Proteomes" id="UP001107558">
    <property type="component" value="Chromosome 1"/>
</dbReference>
<feature type="signal peptide" evidence="12">
    <location>
        <begin position="1"/>
        <end position="29"/>
    </location>
</feature>
<reference evidence="15" key="1">
    <citation type="submission" date="2021-03" db="EMBL/GenBank/DDBJ databases">
        <title>Chromosome level genome of the anhydrobiotic midge Polypedilum vanderplanki.</title>
        <authorList>
            <person name="Yoshida Y."/>
            <person name="Kikawada T."/>
            <person name="Gusev O."/>
        </authorList>
    </citation>
    <scope>NUCLEOTIDE SEQUENCE</scope>
    <source>
        <strain evidence="15">NIAS01</strain>
        <tissue evidence="15">Whole body or cell culture</tissue>
    </source>
</reference>
<dbReference type="GO" id="GO:0035567">
    <property type="term" value="P:non-canonical Wnt signaling pathway"/>
    <property type="evidence" value="ECO:0007669"/>
    <property type="project" value="TreeGrafter"/>
</dbReference>
<accession>A0A9J6CQ34</accession>
<evidence type="ECO:0000256" key="6">
    <source>
        <dbReference type="ARBA" id="ARBA00023136"/>
    </source>
</evidence>
<feature type="transmembrane region" description="Helical" evidence="11">
    <location>
        <begin position="260"/>
        <end position="280"/>
    </location>
</feature>
<dbReference type="Gene3D" id="1.10.2000.10">
    <property type="entry name" value="Frizzled cysteine-rich domain"/>
    <property type="match status" value="1"/>
</dbReference>
<dbReference type="Pfam" id="PF01534">
    <property type="entry name" value="Frizzled"/>
    <property type="match status" value="1"/>
</dbReference>
<evidence type="ECO:0000313" key="15">
    <source>
        <dbReference type="EMBL" id="KAG5683723.1"/>
    </source>
</evidence>
<keyword evidence="4 11" id="KW-0812">Transmembrane</keyword>
<protein>
    <recommendedName>
        <fullName evidence="17">Frizzled-4</fullName>
    </recommendedName>
</protein>
<comment type="caution">
    <text evidence="9">Lacks conserved residue(s) required for the propagation of feature annotation.</text>
</comment>
<keyword evidence="7 9" id="KW-1015">Disulfide bond</keyword>
<sequence length="621" mass="71084">MPACSVTKMLSIEFLMLLILLLVIKTINASTLPIDESGQNKCEQIKITNCPELKYNHTIITTAIDDNHRMDMNDANELLNKLTPIFEMTSNSQCSRQMRFLICSKLFPFCSEDVSQPVQACRNVCEKVKSDCANDPIVKQFWPAFLKCEEMPQNEKRDLCLNMPNELTTEEPIINTSEAATTEISDDDEDDEDDQKFQINQPQEKTFWKLLTQTQRRSQVSTLSTCPQNFTLNERGNCIYKCGTDAFYTMHQKKIVETCILVFSVLCFIFTLFSLITFWTESTRFKFPERPVLFLTLCYNLLSICYLLKIFYQKSTNVPENIDEIHDFNGGISSIKTTDGVNQCSINSQCLAYFIIINYLIISASFWWLIFGLSWWLSTAKQWSPEALERKSGLFHVLAWLLPLASPIAALLFGAIKVNELTGMCSSVGFTEIPALVLLVFGAIFIILSARSLRSLRTSWKNSKLSQVMSRILMFGVIFVAPAITAIVLMFLDYDKELPPCLPGECYSPEKRTINITIIRYACLLLGGISGIWVWSKKTCISCRKKITTVQYSSPSPHTTIENLNGVANKYNTYKYVNSLHKSLLNNNYHQHHYQHKKFISGVHRTHHHHHIDYIPPQNRI</sequence>
<dbReference type="OrthoDB" id="5959102at2759"/>
<evidence type="ECO:0000313" key="16">
    <source>
        <dbReference type="Proteomes" id="UP001107558"/>
    </source>
</evidence>
<evidence type="ECO:0000256" key="4">
    <source>
        <dbReference type="ARBA" id="ARBA00022692"/>
    </source>
</evidence>
<dbReference type="GO" id="GO:0004888">
    <property type="term" value="F:transmembrane signaling receptor activity"/>
    <property type="evidence" value="ECO:0007669"/>
    <property type="project" value="InterPro"/>
</dbReference>
<feature type="domain" description="FZ" evidence="13">
    <location>
        <begin position="37"/>
        <end position="163"/>
    </location>
</feature>
<dbReference type="PANTHER" id="PTHR11309:SF142">
    <property type="entry name" value="FRIZZLED-3"/>
    <property type="match status" value="1"/>
</dbReference>
<dbReference type="InterPro" id="IPR017981">
    <property type="entry name" value="GPCR_2-like_7TM"/>
</dbReference>
<keyword evidence="5 11" id="KW-1133">Transmembrane helix</keyword>
<keyword evidence="12" id="KW-0732">Signal</keyword>
<evidence type="ECO:0000256" key="12">
    <source>
        <dbReference type="SAM" id="SignalP"/>
    </source>
</evidence>
<dbReference type="InterPro" id="IPR020067">
    <property type="entry name" value="Frizzled_dom"/>
</dbReference>
<feature type="transmembrane region" description="Helical" evidence="11">
    <location>
        <begin position="428"/>
        <end position="451"/>
    </location>
</feature>
<dbReference type="AlphaFoldDB" id="A0A9J6CQ34"/>
<evidence type="ECO:0000256" key="7">
    <source>
        <dbReference type="ARBA" id="ARBA00023157"/>
    </source>
</evidence>
<organism evidence="15 16">
    <name type="scientific">Polypedilum vanderplanki</name>
    <name type="common">Sleeping chironomid midge</name>
    <dbReference type="NCBI Taxonomy" id="319348"/>
    <lineage>
        <taxon>Eukaryota</taxon>
        <taxon>Metazoa</taxon>
        <taxon>Ecdysozoa</taxon>
        <taxon>Arthropoda</taxon>
        <taxon>Hexapoda</taxon>
        <taxon>Insecta</taxon>
        <taxon>Pterygota</taxon>
        <taxon>Neoptera</taxon>
        <taxon>Endopterygota</taxon>
        <taxon>Diptera</taxon>
        <taxon>Nematocera</taxon>
        <taxon>Chironomoidea</taxon>
        <taxon>Chironomidae</taxon>
        <taxon>Chironominae</taxon>
        <taxon>Polypedilum</taxon>
        <taxon>Polypedilum</taxon>
    </lineage>
</organism>
<feature type="transmembrane region" description="Helical" evidence="11">
    <location>
        <begin position="351"/>
        <end position="377"/>
    </location>
</feature>
<evidence type="ECO:0000256" key="10">
    <source>
        <dbReference type="SAM" id="MobiDB-lite"/>
    </source>
</evidence>
<dbReference type="SUPFAM" id="SSF63501">
    <property type="entry name" value="Frizzled cysteine-rich domain"/>
    <property type="match status" value="1"/>
</dbReference>
<keyword evidence="8" id="KW-0675">Receptor</keyword>
<proteinExistence type="inferred from homology"/>
<dbReference type="SMART" id="SM01330">
    <property type="entry name" value="Frizzled"/>
    <property type="match status" value="1"/>
</dbReference>
<feature type="transmembrane region" description="Helical" evidence="11">
    <location>
        <begin position="518"/>
        <end position="536"/>
    </location>
</feature>
<dbReference type="InterPro" id="IPR015526">
    <property type="entry name" value="Frizzled/SFRP"/>
</dbReference>
<dbReference type="PANTHER" id="PTHR11309">
    <property type="entry name" value="FRIZZLED"/>
    <property type="match status" value="1"/>
</dbReference>
<dbReference type="EMBL" id="JADBJN010000001">
    <property type="protein sequence ID" value="KAG5683723.1"/>
    <property type="molecule type" value="Genomic_DNA"/>
</dbReference>
<dbReference type="PROSITE" id="PS50038">
    <property type="entry name" value="FZ"/>
    <property type="match status" value="1"/>
</dbReference>
<gene>
    <name evidence="15" type="ORF">PVAND_012988</name>
</gene>
<feature type="chain" id="PRO_5039953341" description="Frizzled-4" evidence="12">
    <location>
        <begin position="30"/>
        <end position="621"/>
    </location>
</feature>
<dbReference type="GO" id="GO:0016020">
    <property type="term" value="C:membrane"/>
    <property type="evidence" value="ECO:0007669"/>
    <property type="project" value="UniProtKB-SubCell"/>
</dbReference>
<evidence type="ECO:0000259" key="13">
    <source>
        <dbReference type="PROSITE" id="PS50038"/>
    </source>
</evidence>
<dbReference type="PRINTS" id="PR00489">
    <property type="entry name" value="FRIZZLED"/>
</dbReference>
<dbReference type="GO" id="GO:0060070">
    <property type="term" value="P:canonical Wnt signaling pathway"/>
    <property type="evidence" value="ECO:0007669"/>
    <property type="project" value="TreeGrafter"/>
</dbReference>
<comment type="similarity">
    <text evidence="2">Belongs to the G-protein coupled receptor Fz/Smo family.</text>
</comment>
<evidence type="ECO:0000256" key="2">
    <source>
        <dbReference type="ARBA" id="ARBA00008077"/>
    </source>
</evidence>
<evidence type="ECO:0000256" key="5">
    <source>
        <dbReference type="ARBA" id="ARBA00022989"/>
    </source>
</evidence>
<evidence type="ECO:0000256" key="3">
    <source>
        <dbReference type="ARBA" id="ARBA00022473"/>
    </source>
</evidence>
<feature type="disulfide bond" evidence="9">
    <location>
        <begin position="94"/>
        <end position="132"/>
    </location>
</feature>
<dbReference type="InterPro" id="IPR036790">
    <property type="entry name" value="Frizzled_dom_sf"/>
</dbReference>
<evidence type="ECO:0000256" key="8">
    <source>
        <dbReference type="ARBA" id="ARBA00023170"/>
    </source>
</evidence>
<evidence type="ECO:0000256" key="1">
    <source>
        <dbReference type="ARBA" id="ARBA00004141"/>
    </source>
</evidence>
<name>A0A9J6CQ34_POLVA</name>
<keyword evidence="16" id="KW-1185">Reference proteome</keyword>
<feature type="region of interest" description="Disordered" evidence="10">
    <location>
        <begin position="172"/>
        <end position="195"/>
    </location>
</feature>
<evidence type="ECO:0000256" key="11">
    <source>
        <dbReference type="SAM" id="Phobius"/>
    </source>
</evidence>
<comment type="caution">
    <text evidence="15">The sequence shown here is derived from an EMBL/GenBank/DDBJ whole genome shotgun (WGS) entry which is preliminary data.</text>
</comment>
<dbReference type="Pfam" id="PF01392">
    <property type="entry name" value="Fz"/>
    <property type="match status" value="1"/>
</dbReference>
<feature type="domain" description="G-protein coupled receptors family 2 profile 2" evidence="14">
    <location>
        <begin position="253"/>
        <end position="542"/>
    </location>
</feature>
<dbReference type="GO" id="GO:0017147">
    <property type="term" value="F:Wnt-protein binding"/>
    <property type="evidence" value="ECO:0007669"/>
    <property type="project" value="TreeGrafter"/>
</dbReference>
<evidence type="ECO:0000256" key="9">
    <source>
        <dbReference type="PROSITE-ProRule" id="PRU00090"/>
    </source>
</evidence>
<evidence type="ECO:0000259" key="14">
    <source>
        <dbReference type="PROSITE" id="PS50261"/>
    </source>
</evidence>
<dbReference type="SMART" id="SM00063">
    <property type="entry name" value="FRI"/>
    <property type="match status" value="1"/>
</dbReference>
<keyword evidence="3" id="KW-0217">Developmental protein</keyword>
<feature type="compositionally biased region" description="Polar residues" evidence="10">
    <location>
        <begin position="174"/>
        <end position="183"/>
    </location>
</feature>
<dbReference type="CDD" id="cd15031">
    <property type="entry name" value="7tmF_FZD3_insect"/>
    <property type="match status" value="1"/>
</dbReference>
<dbReference type="Gene3D" id="1.20.1070.10">
    <property type="entry name" value="Rhodopsin 7-helix transmembrane proteins"/>
    <property type="match status" value="1"/>
</dbReference>
<keyword evidence="6 11" id="KW-0472">Membrane</keyword>